<proteinExistence type="predicted"/>
<gene>
    <name evidence="2" type="ORF">H5410_003071</name>
</gene>
<evidence type="ECO:0000313" key="2">
    <source>
        <dbReference type="EMBL" id="KAG5631354.1"/>
    </source>
</evidence>
<dbReference type="AlphaFoldDB" id="A0A9J6B439"/>
<comment type="caution">
    <text evidence="2">The sequence shown here is derived from an EMBL/GenBank/DDBJ whole genome shotgun (WGS) entry which is preliminary data.</text>
</comment>
<keyword evidence="3" id="KW-1185">Reference proteome</keyword>
<protein>
    <submittedName>
        <fullName evidence="2">Uncharacterized protein</fullName>
    </submittedName>
</protein>
<organism evidence="2 3">
    <name type="scientific">Solanum commersonii</name>
    <name type="common">Commerson's wild potato</name>
    <name type="synonym">Commerson's nightshade</name>
    <dbReference type="NCBI Taxonomy" id="4109"/>
    <lineage>
        <taxon>Eukaryota</taxon>
        <taxon>Viridiplantae</taxon>
        <taxon>Streptophyta</taxon>
        <taxon>Embryophyta</taxon>
        <taxon>Tracheophyta</taxon>
        <taxon>Spermatophyta</taxon>
        <taxon>Magnoliopsida</taxon>
        <taxon>eudicotyledons</taxon>
        <taxon>Gunneridae</taxon>
        <taxon>Pentapetalae</taxon>
        <taxon>asterids</taxon>
        <taxon>lamiids</taxon>
        <taxon>Solanales</taxon>
        <taxon>Solanaceae</taxon>
        <taxon>Solanoideae</taxon>
        <taxon>Solaneae</taxon>
        <taxon>Solanum</taxon>
    </lineage>
</organism>
<name>A0A9J6B439_SOLCO</name>
<evidence type="ECO:0000313" key="3">
    <source>
        <dbReference type="Proteomes" id="UP000824120"/>
    </source>
</evidence>
<accession>A0A9J6B439</accession>
<dbReference type="Proteomes" id="UP000824120">
    <property type="component" value="Chromosome 1"/>
</dbReference>
<sequence length="190" mass="22101">MQETQSDEREEALITSGKLPQKTQQKRDTGNNITTQEGQKETKDSSKTTSIKAIQPNSNKFSLLSEGWMGGSSEKPTNKQKRYPKGGSCLMLCMRVHTLTIVQNLEPLLPHPCKHRMQRCNNHNKKNMQRFRIMQPLAKKQKKNKLRKEQLTNISKELWQRIWVTKQVLVIKKILLRAIINLERKKREAA</sequence>
<evidence type="ECO:0000256" key="1">
    <source>
        <dbReference type="SAM" id="MobiDB-lite"/>
    </source>
</evidence>
<feature type="region of interest" description="Disordered" evidence="1">
    <location>
        <begin position="1"/>
        <end position="83"/>
    </location>
</feature>
<dbReference type="EMBL" id="JACXVP010000001">
    <property type="protein sequence ID" value="KAG5631354.1"/>
    <property type="molecule type" value="Genomic_DNA"/>
</dbReference>
<feature type="compositionally biased region" description="Polar residues" evidence="1">
    <location>
        <begin position="47"/>
        <end position="62"/>
    </location>
</feature>
<reference evidence="2 3" key="1">
    <citation type="submission" date="2020-09" db="EMBL/GenBank/DDBJ databases">
        <title>De no assembly of potato wild relative species, Solanum commersonii.</title>
        <authorList>
            <person name="Cho K."/>
        </authorList>
    </citation>
    <scope>NUCLEOTIDE SEQUENCE [LARGE SCALE GENOMIC DNA]</scope>
    <source>
        <strain evidence="2">LZ3.2</strain>
        <tissue evidence="2">Leaf</tissue>
    </source>
</reference>